<dbReference type="InterPro" id="IPR005758">
    <property type="entry name" value="UDP-N-AcMur_Ala_ligase_MurC"/>
</dbReference>
<dbReference type="InterPro" id="IPR036565">
    <property type="entry name" value="Mur-like_cat_sf"/>
</dbReference>
<evidence type="ECO:0000256" key="5">
    <source>
        <dbReference type="ARBA" id="ARBA00022598"/>
    </source>
</evidence>
<evidence type="ECO:0000256" key="3">
    <source>
        <dbReference type="ARBA" id="ARBA00012211"/>
    </source>
</evidence>
<feature type="domain" description="Mur ligase C-terminal" evidence="16">
    <location>
        <begin position="326"/>
        <end position="456"/>
    </location>
</feature>
<dbReference type="EMBL" id="JBHRTO010000001">
    <property type="protein sequence ID" value="MFC3180712.1"/>
    <property type="molecule type" value="Genomic_DNA"/>
</dbReference>
<gene>
    <name evidence="14 18" type="primary">murC</name>
    <name evidence="18" type="ORF">ACFOGH_06915</name>
</gene>
<evidence type="ECO:0000256" key="7">
    <source>
        <dbReference type="ARBA" id="ARBA00022741"/>
    </source>
</evidence>
<evidence type="ECO:0000256" key="8">
    <source>
        <dbReference type="ARBA" id="ARBA00022840"/>
    </source>
</evidence>
<evidence type="ECO:0000259" key="16">
    <source>
        <dbReference type="Pfam" id="PF02875"/>
    </source>
</evidence>
<dbReference type="GO" id="GO:0008763">
    <property type="term" value="F:UDP-N-acetylmuramate-L-alanine ligase activity"/>
    <property type="evidence" value="ECO:0007669"/>
    <property type="project" value="UniProtKB-EC"/>
</dbReference>
<keyword evidence="5 14" id="KW-0436">Ligase</keyword>
<keyword evidence="11 14" id="KW-0131">Cell cycle</keyword>
<dbReference type="PANTHER" id="PTHR43445">
    <property type="entry name" value="UDP-N-ACETYLMURAMATE--L-ALANINE LIGASE-RELATED"/>
    <property type="match status" value="1"/>
</dbReference>
<comment type="catalytic activity">
    <reaction evidence="13 14">
        <text>UDP-N-acetyl-alpha-D-muramate + L-alanine + ATP = UDP-N-acetyl-alpha-D-muramoyl-L-alanine + ADP + phosphate + H(+)</text>
        <dbReference type="Rhea" id="RHEA:23372"/>
        <dbReference type="ChEBI" id="CHEBI:15378"/>
        <dbReference type="ChEBI" id="CHEBI:30616"/>
        <dbReference type="ChEBI" id="CHEBI:43474"/>
        <dbReference type="ChEBI" id="CHEBI:57972"/>
        <dbReference type="ChEBI" id="CHEBI:70757"/>
        <dbReference type="ChEBI" id="CHEBI:83898"/>
        <dbReference type="ChEBI" id="CHEBI:456216"/>
        <dbReference type="EC" id="6.3.2.8"/>
    </reaction>
</comment>
<accession>A0ABV7J1V6</accession>
<feature type="binding site" evidence="14">
    <location>
        <begin position="117"/>
        <end position="123"/>
    </location>
    <ligand>
        <name>ATP</name>
        <dbReference type="ChEBI" id="CHEBI:30616"/>
    </ligand>
</feature>
<dbReference type="SUPFAM" id="SSF53623">
    <property type="entry name" value="MurD-like peptide ligases, catalytic domain"/>
    <property type="match status" value="1"/>
</dbReference>
<sequence length="474" mass="50431">MNATKLPMELGPIHFVGIGGIGMSGIAEVLMTQGFAVQGSDAKASKITDRLVGLGAVFFEGQRAENIGEAAVVVISSAIKKGNPELEEARRRGLPVVRRAEMLAELMRLRSNIAIAGTHGKTTTTTMVATLLDKGGFDPTVINGGVIHAYGSNARAGAGEWMVVEADESDGSFNRLPATIAIVTNIDPEHMEHWGTFDALRKGFYDFVSNVPFYGLAVCCTDHPEVQALVGKVTDRRVVTFGFNAQADVRAVNLRFEAGVAHFDIALQGEGLDENGQPAVIEGCVLPMPGDHNVSNALSAVAVARHLGMKKDEIREALAGFAGVNRRFTKVAEVNGVTIIDDYGHHPVEIAAVLKAARQATKGRVIAVHQPHRYSRLSNLFEDFCTCFNEADVVGIADVYAAGEDPIPGASRDDLVAGLIAHGHRHARAVMDEADLARLFREQARPGDLFVCLGAGSISAWANGLPARLAGQTA</sequence>
<dbReference type="Gene3D" id="3.40.1190.10">
    <property type="entry name" value="Mur-like, catalytic domain"/>
    <property type="match status" value="1"/>
</dbReference>
<keyword evidence="7 14" id="KW-0547">Nucleotide-binding</keyword>
<dbReference type="Pfam" id="PF01225">
    <property type="entry name" value="Mur_ligase"/>
    <property type="match status" value="1"/>
</dbReference>
<feature type="domain" description="Mur ligase central" evidence="17">
    <location>
        <begin position="115"/>
        <end position="304"/>
    </location>
</feature>
<dbReference type="InterPro" id="IPR036615">
    <property type="entry name" value="Mur_ligase_C_dom_sf"/>
</dbReference>
<comment type="caution">
    <text evidence="18">The sequence shown here is derived from an EMBL/GenBank/DDBJ whole genome shotgun (WGS) entry which is preliminary data.</text>
</comment>
<dbReference type="InterPro" id="IPR000713">
    <property type="entry name" value="Mur_ligase_N"/>
</dbReference>
<dbReference type="PANTHER" id="PTHR43445:SF3">
    <property type="entry name" value="UDP-N-ACETYLMURAMATE--L-ALANINE LIGASE"/>
    <property type="match status" value="1"/>
</dbReference>
<evidence type="ECO:0000259" key="15">
    <source>
        <dbReference type="Pfam" id="PF01225"/>
    </source>
</evidence>
<evidence type="ECO:0000256" key="6">
    <source>
        <dbReference type="ARBA" id="ARBA00022618"/>
    </source>
</evidence>
<dbReference type="RefSeq" id="WP_380072336.1">
    <property type="nucleotide sequence ID" value="NZ_JBHRTO010000001.1"/>
</dbReference>
<evidence type="ECO:0000256" key="10">
    <source>
        <dbReference type="ARBA" id="ARBA00022984"/>
    </source>
</evidence>
<evidence type="ECO:0000256" key="11">
    <source>
        <dbReference type="ARBA" id="ARBA00023306"/>
    </source>
</evidence>
<comment type="similarity">
    <text evidence="14">Belongs to the MurCDEF family.</text>
</comment>
<dbReference type="InterPro" id="IPR050061">
    <property type="entry name" value="MurCDEF_pg_biosynth"/>
</dbReference>
<reference evidence="19" key="1">
    <citation type="journal article" date="2019" name="Int. J. Syst. Evol. Microbiol.">
        <title>The Global Catalogue of Microorganisms (GCM) 10K type strain sequencing project: providing services to taxonomists for standard genome sequencing and annotation.</title>
        <authorList>
            <consortium name="The Broad Institute Genomics Platform"/>
            <consortium name="The Broad Institute Genome Sequencing Center for Infectious Disease"/>
            <person name="Wu L."/>
            <person name="Ma J."/>
        </authorList>
    </citation>
    <scope>NUCLEOTIDE SEQUENCE [LARGE SCALE GENOMIC DNA]</scope>
    <source>
        <strain evidence="19">KCTC 52039</strain>
    </source>
</reference>
<name>A0ABV7J1V6_9RHOB</name>
<feature type="domain" description="Mur ligase N-terminal catalytic" evidence="15">
    <location>
        <begin position="13"/>
        <end position="109"/>
    </location>
</feature>
<dbReference type="SUPFAM" id="SSF51984">
    <property type="entry name" value="MurCD N-terminal domain"/>
    <property type="match status" value="1"/>
</dbReference>
<proteinExistence type="inferred from homology"/>
<evidence type="ECO:0000259" key="17">
    <source>
        <dbReference type="Pfam" id="PF08245"/>
    </source>
</evidence>
<evidence type="ECO:0000256" key="13">
    <source>
        <dbReference type="ARBA" id="ARBA00047833"/>
    </source>
</evidence>
<comment type="subcellular location">
    <subcellularLocation>
        <location evidence="1 14">Cytoplasm</location>
    </subcellularLocation>
</comment>
<keyword evidence="6 14" id="KW-0132">Cell division</keyword>
<dbReference type="InterPro" id="IPR004101">
    <property type="entry name" value="Mur_ligase_C"/>
</dbReference>
<dbReference type="InterPro" id="IPR013221">
    <property type="entry name" value="Mur_ligase_cen"/>
</dbReference>
<dbReference type="Pfam" id="PF08245">
    <property type="entry name" value="Mur_ligase_M"/>
    <property type="match status" value="1"/>
</dbReference>
<keyword evidence="12 14" id="KW-0961">Cell wall biogenesis/degradation</keyword>
<dbReference type="HAMAP" id="MF_00046">
    <property type="entry name" value="MurC"/>
    <property type="match status" value="1"/>
</dbReference>
<evidence type="ECO:0000256" key="12">
    <source>
        <dbReference type="ARBA" id="ARBA00023316"/>
    </source>
</evidence>
<comment type="function">
    <text evidence="14">Cell wall formation.</text>
</comment>
<keyword evidence="9 14" id="KW-0133">Cell shape</keyword>
<dbReference type="NCBIfam" id="TIGR01082">
    <property type="entry name" value="murC"/>
    <property type="match status" value="1"/>
</dbReference>
<evidence type="ECO:0000256" key="9">
    <source>
        <dbReference type="ARBA" id="ARBA00022960"/>
    </source>
</evidence>
<dbReference type="Gene3D" id="3.90.190.20">
    <property type="entry name" value="Mur ligase, C-terminal domain"/>
    <property type="match status" value="1"/>
</dbReference>
<protein>
    <recommendedName>
        <fullName evidence="3 14">UDP-N-acetylmuramate--L-alanine ligase</fullName>
        <ecNumber evidence="3 14">6.3.2.8</ecNumber>
    </recommendedName>
    <alternativeName>
        <fullName evidence="14">UDP-N-acetylmuramoyl-L-alanine synthetase</fullName>
    </alternativeName>
</protein>
<dbReference type="SUPFAM" id="SSF53244">
    <property type="entry name" value="MurD-like peptide ligases, peptide-binding domain"/>
    <property type="match status" value="1"/>
</dbReference>
<evidence type="ECO:0000313" key="19">
    <source>
        <dbReference type="Proteomes" id="UP001595547"/>
    </source>
</evidence>
<evidence type="ECO:0000256" key="4">
    <source>
        <dbReference type="ARBA" id="ARBA00022490"/>
    </source>
</evidence>
<evidence type="ECO:0000256" key="1">
    <source>
        <dbReference type="ARBA" id="ARBA00004496"/>
    </source>
</evidence>
<comment type="pathway">
    <text evidence="2 14">Cell wall biogenesis; peptidoglycan biosynthesis.</text>
</comment>
<dbReference type="Pfam" id="PF02875">
    <property type="entry name" value="Mur_ligase_C"/>
    <property type="match status" value="1"/>
</dbReference>
<dbReference type="Gene3D" id="3.40.50.720">
    <property type="entry name" value="NAD(P)-binding Rossmann-like Domain"/>
    <property type="match status" value="1"/>
</dbReference>
<evidence type="ECO:0000256" key="14">
    <source>
        <dbReference type="HAMAP-Rule" id="MF_00046"/>
    </source>
</evidence>
<dbReference type="EC" id="6.3.2.8" evidence="3 14"/>
<evidence type="ECO:0000313" key="18">
    <source>
        <dbReference type="EMBL" id="MFC3180712.1"/>
    </source>
</evidence>
<evidence type="ECO:0000256" key="2">
    <source>
        <dbReference type="ARBA" id="ARBA00004752"/>
    </source>
</evidence>
<keyword evidence="19" id="KW-1185">Reference proteome</keyword>
<dbReference type="Proteomes" id="UP001595547">
    <property type="component" value="Unassembled WGS sequence"/>
</dbReference>
<organism evidence="18 19">
    <name type="scientific">Cypionkella sinensis</name>
    <dbReference type="NCBI Taxonomy" id="1756043"/>
    <lineage>
        <taxon>Bacteria</taxon>
        <taxon>Pseudomonadati</taxon>
        <taxon>Pseudomonadota</taxon>
        <taxon>Alphaproteobacteria</taxon>
        <taxon>Rhodobacterales</taxon>
        <taxon>Paracoccaceae</taxon>
        <taxon>Cypionkella</taxon>
    </lineage>
</organism>
<keyword evidence="8 14" id="KW-0067">ATP-binding</keyword>
<keyword evidence="10 14" id="KW-0573">Peptidoglycan synthesis</keyword>
<keyword evidence="4 14" id="KW-0963">Cytoplasm</keyword>